<sequence length="182" mass="20806">MKFQLFIVLFLSSVFITSQSNAQESASNTAIVLVNNLPLYSKVYDDKRDPFKDAQAAITLAQKTDRNVLIEIGGNWCTWCHKMDAFLEKNPTIYQTLHDNYVLLKISVSDSNENEAFMKSLPPVQGYPHMYVSTSTGQMLLSKDTAELLDDLEYSAEYWLTFLRKWQVKNNKEYAHDTSAKG</sequence>
<dbReference type="Pfam" id="PF13899">
    <property type="entry name" value="Thioredoxin_7"/>
    <property type="match status" value="1"/>
</dbReference>
<dbReference type="RefSeq" id="WP_081150425.1">
    <property type="nucleotide sequence ID" value="NZ_CP020465.1"/>
</dbReference>
<reference evidence="2 3" key="1">
    <citation type="submission" date="2017-08" db="EMBL/GenBank/DDBJ databases">
        <title>Complete genome of Colwellia sp. NB097-1, a psychrophile bacterium ioslated from Bering Sea.</title>
        <authorList>
            <person name="Chen X."/>
        </authorList>
    </citation>
    <scope>NUCLEOTIDE SEQUENCE [LARGE SCALE GENOMIC DNA]</scope>
    <source>
        <strain evidence="2 3">NB097-1</strain>
    </source>
</reference>
<proteinExistence type="predicted"/>
<organism evidence="2 3">
    <name type="scientific">Cognaticolwellia beringensis</name>
    <dbReference type="NCBI Taxonomy" id="1967665"/>
    <lineage>
        <taxon>Bacteria</taxon>
        <taxon>Pseudomonadati</taxon>
        <taxon>Pseudomonadota</taxon>
        <taxon>Gammaproteobacteria</taxon>
        <taxon>Alteromonadales</taxon>
        <taxon>Colwelliaceae</taxon>
        <taxon>Cognaticolwellia</taxon>
    </lineage>
</organism>
<evidence type="ECO:0000313" key="3">
    <source>
        <dbReference type="Proteomes" id="UP000202259"/>
    </source>
</evidence>
<name>A0A222G8D4_9GAMM</name>
<dbReference type="AlphaFoldDB" id="A0A222G8D4"/>
<evidence type="ECO:0000256" key="1">
    <source>
        <dbReference type="SAM" id="SignalP"/>
    </source>
</evidence>
<feature type="chain" id="PRO_5013075689" evidence="1">
    <location>
        <begin position="23"/>
        <end position="182"/>
    </location>
</feature>
<feature type="signal peptide" evidence="1">
    <location>
        <begin position="1"/>
        <end position="22"/>
    </location>
</feature>
<gene>
    <name evidence="2" type="ORF">B5D82_07505</name>
</gene>
<accession>A0A222G8D4</accession>
<evidence type="ECO:0000313" key="2">
    <source>
        <dbReference type="EMBL" id="ASP47614.1"/>
    </source>
</evidence>
<dbReference type="Gene3D" id="3.40.30.10">
    <property type="entry name" value="Glutaredoxin"/>
    <property type="match status" value="1"/>
</dbReference>
<dbReference type="InterPro" id="IPR036249">
    <property type="entry name" value="Thioredoxin-like_sf"/>
</dbReference>
<dbReference type="Proteomes" id="UP000202259">
    <property type="component" value="Chromosome"/>
</dbReference>
<keyword evidence="3" id="KW-1185">Reference proteome</keyword>
<dbReference type="KEGG" id="cber:B5D82_07505"/>
<dbReference type="SUPFAM" id="SSF52833">
    <property type="entry name" value="Thioredoxin-like"/>
    <property type="match status" value="1"/>
</dbReference>
<protein>
    <submittedName>
        <fullName evidence="2">Thioredoxin family protein</fullName>
    </submittedName>
</protein>
<dbReference type="EMBL" id="CP020465">
    <property type="protein sequence ID" value="ASP47614.1"/>
    <property type="molecule type" value="Genomic_DNA"/>
</dbReference>
<keyword evidence="1" id="KW-0732">Signal</keyword>
<dbReference type="OrthoDB" id="195735at2"/>